<proteinExistence type="predicted"/>
<dbReference type="PANTHER" id="PTHR13257:SF0">
    <property type="entry name" value="NUCLEAR PORE COMPLEX PROTEIN NUP88"/>
    <property type="match status" value="1"/>
</dbReference>
<name>A0AAV1TEQ2_9STRA</name>
<feature type="compositionally biased region" description="Polar residues" evidence="9">
    <location>
        <begin position="636"/>
        <end position="667"/>
    </location>
</feature>
<feature type="compositionally biased region" description="Low complexity" evidence="9">
    <location>
        <begin position="850"/>
        <end position="860"/>
    </location>
</feature>
<evidence type="ECO:0000256" key="3">
    <source>
        <dbReference type="ARBA" id="ARBA00022816"/>
    </source>
</evidence>
<sequence length="982" mass="107291">MHAPGSSTTSSSEDEWALRATLRLCGSVPPPTYADLRTTAHLQTFDVRDGSAALWSDSGKLFLVDVFPQSHARSKKTPLLRHVLLDPPLLPHEASEVEQIKFNTSGSQVLLLAKSWLKVLRLPVDTKRKALSLQRRSGDGSTLRYLVRYEDGSEEGVVLEEDELQDLDDVREQIERRAAADKRVAFISREQGVAGVRAVGYFTSVCHAAWHPLSDTHVVVLSDAEEIEVFNSQQDVSKPEQRHCLDFPAKARATRAVSVCFSFGASANLRQHQAVQTQAVQIWDAFTCYVLRSDGAVYALCPLVPYNCIVSKTFYQSLASEVDAQIAICKKDMKANSTSGQQTRLLLLKSQKYWLQEGWAQANTRRNSLPPGGRARLVPAEKDAVDLDAFCYVSPHVSGISPNTWPLALQGPMDVTPQSIVEGKNQVSGGSSATSLLAVPHASCNTADNLSASTSPFLMRTFTSGHVELILLDAPIRPQWKSQRQPTAATTVRNPTALLLECLNLGIDDSGGKAVLERDAADPRLVYCLHSTGVHVINVSWVFALASGKQFTTLPKSSVRHVFSVSPNSTGSSRVAPAVPGTVVSNVVGARVVKNVNFGHLLLLRLASGSFEVVNVSAASSELLKGMLADSHSANRDGQSPQKTLPGTLASMANSKSRAPVTSSSSDGRIQPFGDIVAAKLEALSARGTRVTGHTLMHEIDDAVLAFVLERVKILYEDVEYVDEMDQLIRDRLQLHATMVKTQTEKLLHVQETVDDARAFMKELQGKAERALAVQQNLSKRAAAVLQAVKENQPHLSRAEREFNDELELMAVEVRRMKSRVAELTVQGQRAVRSLESSGTSAPPSGRYYSPLSGTGSSQSSVLSAEKKQMCFDVLRAETQLIDDAKAMLEDLSASLQQTKERPVALPKLTRYQVSRAFGSSPSRQVPPRMESDWRTIRHSEFCPRVSVRSKAAAAAAAFRPPRDFVVECRSTVPARGFTFST</sequence>
<evidence type="ECO:0000256" key="7">
    <source>
        <dbReference type="ARBA" id="ARBA00023242"/>
    </source>
</evidence>
<keyword evidence="7" id="KW-0539">Nucleus</keyword>
<accession>A0AAV1TEQ2</accession>
<dbReference type="Pfam" id="PF10168">
    <property type="entry name" value="Nup88"/>
    <property type="match status" value="1"/>
</dbReference>
<evidence type="ECO:0000256" key="4">
    <source>
        <dbReference type="ARBA" id="ARBA00022927"/>
    </source>
</evidence>
<dbReference type="InterPro" id="IPR037700">
    <property type="entry name" value="NUP88/NUP82"/>
</dbReference>
<keyword evidence="5" id="KW-0811">Translocation</keyword>
<dbReference type="PANTHER" id="PTHR13257">
    <property type="entry name" value="NUCLEOPORIN NUP84-RELATED"/>
    <property type="match status" value="1"/>
</dbReference>
<keyword evidence="3" id="KW-0509">mRNA transport</keyword>
<evidence type="ECO:0000313" key="11">
    <source>
        <dbReference type="Proteomes" id="UP001162060"/>
    </source>
</evidence>
<feature type="region of interest" description="Disordered" evidence="9">
    <location>
        <begin position="832"/>
        <end position="860"/>
    </location>
</feature>
<dbReference type="GO" id="GO:0005643">
    <property type="term" value="C:nuclear pore"/>
    <property type="evidence" value="ECO:0007669"/>
    <property type="project" value="UniProtKB-SubCell"/>
</dbReference>
<dbReference type="GO" id="GO:0006606">
    <property type="term" value="P:protein import into nucleus"/>
    <property type="evidence" value="ECO:0007669"/>
    <property type="project" value="TreeGrafter"/>
</dbReference>
<keyword evidence="2" id="KW-0813">Transport</keyword>
<dbReference type="Proteomes" id="UP001162060">
    <property type="component" value="Unassembled WGS sequence"/>
</dbReference>
<keyword evidence="6" id="KW-0906">Nuclear pore complex</keyword>
<dbReference type="AlphaFoldDB" id="A0AAV1TEQ2"/>
<gene>
    <name evidence="10" type="ORF">PM001_LOCUS5810</name>
</gene>
<protein>
    <submittedName>
        <fullName evidence="10">Uncharacterized protein</fullName>
    </submittedName>
</protein>
<reference evidence="10" key="1">
    <citation type="submission" date="2024-01" db="EMBL/GenBank/DDBJ databases">
        <authorList>
            <person name="Webb A."/>
        </authorList>
    </citation>
    <scope>NUCLEOTIDE SEQUENCE</scope>
    <source>
        <strain evidence="10">Pm1</strain>
    </source>
</reference>
<evidence type="ECO:0000313" key="10">
    <source>
        <dbReference type="EMBL" id="CAK7918520.1"/>
    </source>
</evidence>
<dbReference type="GO" id="GO:0000056">
    <property type="term" value="P:ribosomal small subunit export from nucleus"/>
    <property type="evidence" value="ECO:0007669"/>
    <property type="project" value="InterPro"/>
</dbReference>
<dbReference type="InterPro" id="IPR019321">
    <property type="entry name" value="Nucleoporin_Nup88"/>
</dbReference>
<dbReference type="GO" id="GO:0017056">
    <property type="term" value="F:structural constituent of nuclear pore"/>
    <property type="evidence" value="ECO:0007669"/>
    <property type="project" value="InterPro"/>
</dbReference>
<feature type="coiled-coil region" evidence="8">
    <location>
        <begin position="875"/>
        <end position="902"/>
    </location>
</feature>
<evidence type="ECO:0000256" key="8">
    <source>
        <dbReference type="SAM" id="Coils"/>
    </source>
</evidence>
<keyword evidence="8" id="KW-0175">Coiled coil</keyword>
<evidence type="ECO:0000256" key="1">
    <source>
        <dbReference type="ARBA" id="ARBA00004567"/>
    </source>
</evidence>
<dbReference type="GO" id="GO:0006406">
    <property type="term" value="P:mRNA export from nucleus"/>
    <property type="evidence" value="ECO:0007669"/>
    <property type="project" value="TreeGrafter"/>
</dbReference>
<comment type="subcellular location">
    <subcellularLocation>
        <location evidence="1">Nucleus</location>
        <location evidence="1">Nuclear pore complex</location>
    </subcellularLocation>
</comment>
<comment type="caution">
    <text evidence="10">The sequence shown here is derived from an EMBL/GenBank/DDBJ whole genome shotgun (WGS) entry which is preliminary data.</text>
</comment>
<feature type="region of interest" description="Disordered" evidence="9">
    <location>
        <begin position="631"/>
        <end position="667"/>
    </location>
</feature>
<keyword evidence="4" id="KW-0653">Protein transport</keyword>
<evidence type="ECO:0000256" key="9">
    <source>
        <dbReference type="SAM" id="MobiDB-lite"/>
    </source>
</evidence>
<organism evidence="10 11">
    <name type="scientific">Peronospora matthiolae</name>
    <dbReference type="NCBI Taxonomy" id="2874970"/>
    <lineage>
        <taxon>Eukaryota</taxon>
        <taxon>Sar</taxon>
        <taxon>Stramenopiles</taxon>
        <taxon>Oomycota</taxon>
        <taxon>Peronosporomycetes</taxon>
        <taxon>Peronosporales</taxon>
        <taxon>Peronosporaceae</taxon>
        <taxon>Peronospora</taxon>
    </lineage>
</organism>
<evidence type="ECO:0000256" key="6">
    <source>
        <dbReference type="ARBA" id="ARBA00023132"/>
    </source>
</evidence>
<dbReference type="EMBL" id="CAKLBY020000047">
    <property type="protein sequence ID" value="CAK7918520.1"/>
    <property type="molecule type" value="Genomic_DNA"/>
</dbReference>
<evidence type="ECO:0000256" key="2">
    <source>
        <dbReference type="ARBA" id="ARBA00022448"/>
    </source>
</evidence>
<dbReference type="GO" id="GO:0000055">
    <property type="term" value="P:ribosomal large subunit export from nucleus"/>
    <property type="evidence" value="ECO:0007669"/>
    <property type="project" value="InterPro"/>
</dbReference>
<evidence type="ECO:0000256" key="5">
    <source>
        <dbReference type="ARBA" id="ARBA00023010"/>
    </source>
</evidence>